<dbReference type="Proteomes" id="UP000719412">
    <property type="component" value="Unassembled WGS sequence"/>
</dbReference>
<organism evidence="1 2">
    <name type="scientific">Tenebrio molitor</name>
    <name type="common">Yellow mealworm beetle</name>
    <dbReference type="NCBI Taxonomy" id="7067"/>
    <lineage>
        <taxon>Eukaryota</taxon>
        <taxon>Metazoa</taxon>
        <taxon>Ecdysozoa</taxon>
        <taxon>Arthropoda</taxon>
        <taxon>Hexapoda</taxon>
        <taxon>Insecta</taxon>
        <taxon>Pterygota</taxon>
        <taxon>Neoptera</taxon>
        <taxon>Endopterygota</taxon>
        <taxon>Coleoptera</taxon>
        <taxon>Polyphaga</taxon>
        <taxon>Cucujiformia</taxon>
        <taxon>Tenebrionidae</taxon>
        <taxon>Tenebrio</taxon>
    </lineage>
</organism>
<evidence type="ECO:0000313" key="1">
    <source>
        <dbReference type="EMBL" id="KAH0809679.1"/>
    </source>
</evidence>
<reference evidence="1" key="1">
    <citation type="journal article" date="2020" name="J Insects Food Feed">
        <title>The yellow mealworm (Tenebrio molitor) genome: a resource for the emerging insects as food and feed industry.</title>
        <authorList>
            <person name="Eriksson T."/>
            <person name="Andere A."/>
            <person name="Kelstrup H."/>
            <person name="Emery V."/>
            <person name="Picard C."/>
        </authorList>
    </citation>
    <scope>NUCLEOTIDE SEQUENCE</scope>
    <source>
        <strain evidence="1">Stoneville</strain>
        <tissue evidence="1">Whole head</tissue>
    </source>
</reference>
<sequence length="73" mass="7823">MADDGKQQHVSRGGLCGCRLTAPSISAAAVRDGTPPSAGFQSRASDANLPPCKQPLFYQAEFLTDEGKKWRTK</sequence>
<comment type="caution">
    <text evidence="1">The sequence shown here is derived from an EMBL/GenBank/DDBJ whole genome shotgun (WGS) entry which is preliminary data.</text>
</comment>
<dbReference type="AlphaFoldDB" id="A0A8J6L2X8"/>
<reference evidence="1" key="2">
    <citation type="submission" date="2021-08" db="EMBL/GenBank/DDBJ databases">
        <authorList>
            <person name="Eriksson T."/>
        </authorList>
    </citation>
    <scope>NUCLEOTIDE SEQUENCE</scope>
    <source>
        <strain evidence="1">Stoneville</strain>
        <tissue evidence="1">Whole head</tissue>
    </source>
</reference>
<name>A0A8J6L2X8_TENMO</name>
<protein>
    <submittedName>
        <fullName evidence="1">Uncharacterized protein</fullName>
    </submittedName>
</protein>
<accession>A0A8J6L2X8</accession>
<keyword evidence="2" id="KW-1185">Reference proteome</keyword>
<evidence type="ECO:0000313" key="2">
    <source>
        <dbReference type="Proteomes" id="UP000719412"/>
    </source>
</evidence>
<proteinExistence type="predicted"/>
<gene>
    <name evidence="1" type="ORF">GEV33_013112</name>
</gene>
<dbReference type="EMBL" id="JABDTM020027989">
    <property type="protein sequence ID" value="KAH0809679.1"/>
    <property type="molecule type" value="Genomic_DNA"/>
</dbReference>